<dbReference type="HOGENOM" id="CLU_2181034_0_0_11"/>
<reference evidence="2" key="1">
    <citation type="submission" date="2009-09" db="EMBL/GenBank/DDBJ databases">
        <title>The complete genome of Nakamurella multipartita DSM 44233.</title>
        <authorList>
            <consortium name="US DOE Joint Genome Institute (JGI-PGF)"/>
            <person name="Lucas S."/>
            <person name="Copeland A."/>
            <person name="Lapidus A."/>
            <person name="Glavina del Rio T."/>
            <person name="Dalin E."/>
            <person name="Tice H."/>
            <person name="Bruce D."/>
            <person name="Goodwin L."/>
            <person name="Pitluck S."/>
            <person name="Kyrpides N."/>
            <person name="Mavromatis K."/>
            <person name="Ivanova N."/>
            <person name="Ovchinnikova G."/>
            <person name="Sims D."/>
            <person name="Meincke L."/>
            <person name="Brettin T."/>
            <person name="Detter J.C."/>
            <person name="Han C."/>
            <person name="Larimer F."/>
            <person name="Land M."/>
            <person name="Hauser L."/>
            <person name="Markowitz V."/>
            <person name="Cheng J.-F."/>
            <person name="Hugenholtz P."/>
            <person name="Woyke T."/>
            <person name="Wu D."/>
            <person name="Klenk H.-P."/>
            <person name="Eisen J.A."/>
        </authorList>
    </citation>
    <scope>NUCLEOTIDE SEQUENCE [LARGE SCALE GENOMIC DNA]</scope>
    <source>
        <strain evidence="2">ATCC 700099 / DSM 44233 / CIP 104796 / JCM 9543 / NBRC 105858 / Y-104</strain>
    </source>
</reference>
<organism evidence="1 2">
    <name type="scientific">Nakamurella multipartita (strain ATCC 700099 / DSM 44233 / CIP 104796 / JCM 9543 / NBRC 105858 / Y-104)</name>
    <name type="common">Microsphaera multipartita</name>
    <dbReference type="NCBI Taxonomy" id="479431"/>
    <lineage>
        <taxon>Bacteria</taxon>
        <taxon>Bacillati</taxon>
        <taxon>Actinomycetota</taxon>
        <taxon>Actinomycetes</taxon>
        <taxon>Nakamurellales</taxon>
        <taxon>Nakamurellaceae</taxon>
        <taxon>Nakamurella</taxon>
    </lineage>
</organism>
<name>C8XFM7_NAKMY</name>
<dbReference type="KEGG" id="nml:Namu_3694"/>
<dbReference type="EMBL" id="CP001737">
    <property type="protein sequence ID" value="ACV80004.1"/>
    <property type="molecule type" value="Genomic_DNA"/>
</dbReference>
<proteinExistence type="predicted"/>
<accession>C8XFM7</accession>
<evidence type="ECO:0000313" key="1">
    <source>
        <dbReference type="EMBL" id="ACV80004.1"/>
    </source>
</evidence>
<gene>
    <name evidence="1" type="ordered locus">Namu_3694</name>
</gene>
<dbReference type="AlphaFoldDB" id="C8XFM7"/>
<reference evidence="1 2" key="2">
    <citation type="journal article" date="2010" name="Stand. Genomic Sci.">
        <title>Complete genome sequence of Nakamurella multipartita type strain (Y-104).</title>
        <authorList>
            <person name="Tice H."/>
            <person name="Mayilraj S."/>
            <person name="Sims D."/>
            <person name="Lapidus A."/>
            <person name="Nolan M."/>
            <person name="Lucas S."/>
            <person name="Glavina Del Rio T."/>
            <person name="Copeland A."/>
            <person name="Cheng J.F."/>
            <person name="Meincke L."/>
            <person name="Bruce D."/>
            <person name="Goodwin L."/>
            <person name="Pitluck S."/>
            <person name="Ivanova N."/>
            <person name="Mavromatis K."/>
            <person name="Ovchinnikova G."/>
            <person name="Pati A."/>
            <person name="Chen A."/>
            <person name="Palaniappan K."/>
            <person name="Land M."/>
            <person name="Hauser L."/>
            <person name="Chang Y.J."/>
            <person name="Jeffries C.D."/>
            <person name="Detter J.C."/>
            <person name="Brettin T."/>
            <person name="Rohde M."/>
            <person name="Goker M."/>
            <person name="Bristow J."/>
            <person name="Eisen J.A."/>
            <person name="Markowitz V."/>
            <person name="Hugenholtz P."/>
            <person name="Kyrpides N.C."/>
            <person name="Klenk H.P."/>
            <person name="Chen F."/>
        </authorList>
    </citation>
    <scope>NUCLEOTIDE SEQUENCE [LARGE SCALE GENOMIC DNA]</scope>
    <source>
        <strain evidence="2">ATCC 700099 / DSM 44233 / CIP 104796 / JCM 9543 / NBRC 105858 / Y-104</strain>
    </source>
</reference>
<evidence type="ECO:0000313" key="2">
    <source>
        <dbReference type="Proteomes" id="UP000002218"/>
    </source>
</evidence>
<dbReference type="Proteomes" id="UP000002218">
    <property type="component" value="Chromosome"/>
</dbReference>
<dbReference type="InParanoid" id="C8XFM7"/>
<protein>
    <submittedName>
        <fullName evidence="1">Uncharacterized protein</fullName>
    </submittedName>
</protein>
<sequence length="109" mass="11580">MAGTVRGRHSVRSDILDRTCSQADDDRNETVLGCDRLSQFETPSQIRTPPRTIMTAATGLCGTVANQATSATMIGAIPPMNPRDPSGQPVFVGEVQTLLDRKGGVTIPV</sequence>
<keyword evidence="2" id="KW-1185">Reference proteome</keyword>